<evidence type="ECO:0000256" key="1">
    <source>
        <dbReference type="SAM" id="MobiDB-lite"/>
    </source>
</evidence>
<accession>A0A1Q9DRR0</accession>
<reference evidence="2 3" key="1">
    <citation type="submission" date="2016-02" db="EMBL/GenBank/DDBJ databases">
        <title>Genome analysis of coral dinoflagellate symbionts highlights evolutionary adaptations to a symbiotic lifestyle.</title>
        <authorList>
            <person name="Aranda M."/>
            <person name="Li Y."/>
            <person name="Liew Y.J."/>
            <person name="Baumgarten S."/>
            <person name="Simakov O."/>
            <person name="Wilson M."/>
            <person name="Piel J."/>
            <person name="Ashoor H."/>
            <person name="Bougouffa S."/>
            <person name="Bajic V.B."/>
            <person name="Ryu T."/>
            <person name="Ravasi T."/>
            <person name="Bayer T."/>
            <person name="Micklem G."/>
            <person name="Kim H."/>
            <person name="Bhak J."/>
            <person name="Lajeunesse T.C."/>
            <person name="Voolstra C.R."/>
        </authorList>
    </citation>
    <scope>NUCLEOTIDE SEQUENCE [LARGE SCALE GENOMIC DNA]</scope>
    <source>
        <strain evidence="2 3">CCMP2467</strain>
    </source>
</reference>
<protein>
    <submittedName>
        <fullName evidence="2">Uncharacterized protein</fullName>
    </submittedName>
</protein>
<proteinExistence type="predicted"/>
<dbReference type="EMBL" id="LSRX01000418">
    <property type="protein sequence ID" value="OLP97863.1"/>
    <property type="molecule type" value="Genomic_DNA"/>
</dbReference>
<feature type="compositionally biased region" description="Low complexity" evidence="1">
    <location>
        <begin position="41"/>
        <end position="62"/>
    </location>
</feature>
<dbReference type="Proteomes" id="UP000186817">
    <property type="component" value="Unassembled WGS sequence"/>
</dbReference>
<gene>
    <name evidence="2" type="ORF">AK812_SmicGene19759</name>
</gene>
<comment type="caution">
    <text evidence="2">The sequence shown here is derived from an EMBL/GenBank/DDBJ whole genome shotgun (WGS) entry which is preliminary data.</text>
</comment>
<organism evidence="2 3">
    <name type="scientific">Symbiodinium microadriaticum</name>
    <name type="common">Dinoflagellate</name>
    <name type="synonym">Zooxanthella microadriatica</name>
    <dbReference type="NCBI Taxonomy" id="2951"/>
    <lineage>
        <taxon>Eukaryota</taxon>
        <taxon>Sar</taxon>
        <taxon>Alveolata</taxon>
        <taxon>Dinophyceae</taxon>
        <taxon>Suessiales</taxon>
        <taxon>Symbiodiniaceae</taxon>
        <taxon>Symbiodinium</taxon>
    </lineage>
</organism>
<dbReference type="AlphaFoldDB" id="A0A1Q9DRR0"/>
<evidence type="ECO:0000313" key="2">
    <source>
        <dbReference type="EMBL" id="OLP97863.1"/>
    </source>
</evidence>
<name>A0A1Q9DRR0_SYMMI</name>
<evidence type="ECO:0000313" key="3">
    <source>
        <dbReference type="Proteomes" id="UP000186817"/>
    </source>
</evidence>
<sequence length="75" mass="8994">MEFPNNDTTMQAKCWDPSSAKGLWEMDRNRAQHKTISTILQGQDEQQQQRQQRQQQQQQQNEVAEDEEDEEEEEE</sequence>
<feature type="compositionally biased region" description="Acidic residues" evidence="1">
    <location>
        <begin position="63"/>
        <end position="75"/>
    </location>
</feature>
<keyword evidence="3" id="KW-1185">Reference proteome</keyword>
<feature type="region of interest" description="Disordered" evidence="1">
    <location>
        <begin position="40"/>
        <end position="75"/>
    </location>
</feature>